<proteinExistence type="predicted"/>
<dbReference type="AlphaFoldDB" id="A0A1Q6A3A4"/>
<dbReference type="InterPro" id="IPR011008">
    <property type="entry name" value="Dimeric_a/b-barrel"/>
</dbReference>
<dbReference type="Pfam" id="PF01037">
    <property type="entry name" value="AsnC_trans_reg"/>
    <property type="match status" value="1"/>
</dbReference>
<reference evidence="2 3" key="1">
    <citation type="submission" date="2016-11" db="EMBL/GenBank/DDBJ databases">
        <title>Whole Genome Sequencing of Mucilaginibacter polytrichastri RG4-7(T) isolated from the moss sample.</title>
        <authorList>
            <person name="Li Y."/>
        </authorList>
    </citation>
    <scope>NUCLEOTIDE SEQUENCE [LARGE SCALE GENOMIC DNA]</scope>
    <source>
        <strain evidence="2 3">RG4-7</strain>
    </source>
</reference>
<dbReference type="RefSeq" id="WP_253187540.1">
    <property type="nucleotide sequence ID" value="NZ_MPPL01000001.1"/>
</dbReference>
<evidence type="ECO:0000313" key="2">
    <source>
        <dbReference type="EMBL" id="OKS88489.1"/>
    </source>
</evidence>
<gene>
    <name evidence="2" type="ORF">RG47T_3957</name>
</gene>
<keyword evidence="3" id="KW-1185">Reference proteome</keyword>
<protein>
    <recommendedName>
        <fullName evidence="1">Transcription regulator AsnC/Lrp ligand binding domain-containing protein</fullName>
    </recommendedName>
</protein>
<accession>A0A1Q6A3A4</accession>
<comment type="caution">
    <text evidence="2">The sequence shown here is derived from an EMBL/GenBank/DDBJ whole genome shotgun (WGS) entry which is preliminary data.</text>
</comment>
<dbReference type="SUPFAM" id="SSF54909">
    <property type="entry name" value="Dimeric alpha+beta barrel"/>
    <property type="match status" value="1"/>
</dbReference>
<feature type="domain" description="Transcription regulator AsnC/Lrp ligand binding" evidence="1">
    <location>
        <begin position="9"/>
        <end position="72"/>
    </location>
</feature>
<dbReference type="EMBL" id="MPPL01000001">
    <property type="protein sequence ID" value="OKS88489.1"/>
    <property type="molecule type" value="Genomic_DNA"/>
</dbReference>
<sequence length="81" mass="9576">MLESHNENFIEKFQQEVAALEEVHECFHMSGSVDFFLKIYVGTLEDYHDFVRYKLSKINNVKTLTSTFILKEIKNNLAYII</sequence>
<organism evidence="2 3">
    <name type="scientific">Mucilaginibacter polytrichastri</name>
    <dbReference type="NCBI Taxonomy" id="1302689"/>
    <lineage>
        <taxon>Bacteria</taxon>
        <taxon>Pseudomonadati</taxon>
        <taxon>Bacteroidota</taxon>
        <taxon>Sphingobacteriia</taxon>
        <taxon>Sphingobacteriales</taxon>
        <taxon>Sphingobacteriaceae</taxon>
        <taxon>Mucilaginibacter</taxon>
    </lineage>
</organism>
<dbReference type="Proteomes" id="UP000186720">
    <property type="component" value="Unassembled WGS sequence"/>
</dbReference>
<dbReference type="Gene3D" id="3.30.70.920">
    <property type="match status" value="1"/>
</dbReference>
<dbReference type="InterPro" id="IPR019887">
    <property type="entry name" value="Tscrpt_reg_AsnC/Lrp_C"/>
</dbReference>
<evidence type="ECO:0000259" key="1">
    <source>
        <dbReference type="Pfam" id="PF01037"/>
    </source>
</evidence>
<name>A0A1Q6A3A4_9SPHI</name>
<evidence type="ECO:0000313" key="3">
    <source>
        <dbReference type="Proteomes" id="UP000186720"/>
    </source>
</evidence>